<protein>
    <recommendedName>
        <fullName evidence="4">Major fimbrial subunit protein N-terminal domain-containing protein</fullName>
    </recommendedName>
</protein>
<keyword evidence="1" id="KW-0732">Signal</keyword>
<evidence type="ECO:0008006" key="4">
    <source>
        <dbReference type="Google" id="ProtNLM"/>
    </source>
</evidence>
<comment type="caution">
    <text evidence="2">The sequence shown here is derived from an EMBL/GenBank/DDBJ whole genome shotgun (WGS) entry which is preliminary data.</text>
</comment>
<dbReference type="EMBL" id="AGWK01000038">
    <property type="protein sequence ID" value="EHO69397.1"/>
    <property type="molecule type" value="Genomic_DNA"/>
</dbReference>
<dbReference type="AlphaFoldDB" id="H1Q3D1"/>
<keyword evidence="3" id="KW-1185">Reference proteome</keyword>
<evidence type="ECO:0000313" key="3">
    <source>
        <dbReference type="Proteomes" id="UP000016023"/>
    </source>
</evidence>
<organism evidence="2 3">
    <name type="scientific">Prevotella micans F0438</name>
    <dbReference type="NCBI Taxonomy" id="883158"/>
    <lineage>
        <taxon>Bacteria</taxon>
        <taxon>Pseudomonadati</taxon>
        <taxon>Bacteroidota</taxon>
        <taxon>Bacteroidia</taxon>
        <taxon>Bacteroidales</taxon>
        <taxon>Prevotellaceae</taxon>
        <taxon>Prevotella</taxon>
    </lineage>
</organism>
<sequence length="568" mass="63527">MTIIRLSLLIALVGILSACSNKENIEEPNNNSDKPREVAVNVQFQDYGEEEVINSRTGKQASLDTLFQEAKDLGNGITAVVTMHKDTVKPSPKTRAGGADEETCTLVVFKGSTVMGEVSGKTNRSGSFITGPSGNIVKLILPPDTYKLVCYNDKITRNGTKFTVKRDANLEDAYMGVNNNFELKPVAPGDPFEYQYASMSLSHVCSRVRFGIISYYDMAASDMTVSGQTSADMPKSSSFDITTEQWSTEEGDGDGYNWPYPAERCGVDEMASHYSNNYQLFLPSTQLSKLKVTFNSGNTYKRNLSGVTFNLQTNKKLELNGQYRVDLFLLYNFLYLYSDGSVGYPKEAKVAGGSKIPIAVVISQSQRLAIGLKALNRGCTFSESRSPYSSTEANHTDYTTVASAATDMNGYEWTYGNSINGFGVKAYNSNFPAFFECGKYTAPSYYIDENKNAVNTTIPLTNNLVGKKWHLGSLGEWTYAYRVLGQGTDSWNSTTDSQNVAWDAQFFYSAFRQMGFLNSYYTYTYNAIPTSTEYDFMHNWQLGFYEDHIEVRSHFKEWGYGFFPFIRY</sequence>
<evidence type="ECO:0000256" key="1">
    <source>
        <dbReference type="SAM" id="SignalP"/>
    </source>
</evidence>
<accession>H1Q3D1</accession>
<reference evidence="2 3" key="1">
    <citation type="submission" date="2011-12" db="EMBL/GenBank/DDBJ databases">
        <title>The Genome Sequence of Prevotella micans F0438.</title>
        <authorList>
            <consortium name="The Broad Institute Genome Sequencing Platform"/>
            <person name="Earl A."/>
            <person name="Ward D."/>
            <person name="Feldgarden M."/>
            <person name="Gevers D."/>
            <person name="Izard J."/>
            <person name="Baranova O.V."/>
            <person name="Blanton J.M."/>
            <person name="Wade W.G."/>
            <person name="Dewhirst F.E."/>
            <person name="Young S.K."/>
            <person name="Zeng Q."/>
            <person name="Gargeya S."/>
            <person name="Fitzgerald M."/>
            <person name="Haas B."/>
            <person name="Abouelleil A."/>
            <person name="Alvarado L."/>
            <person name="Arachchi H.M."/>
            <person name="Berlin A."/>
            <person name="Chapman S.B."/>
            <person name="Gearin G."/>
            <person name="Goldberg J."/>
            <person name="Griggs A."/>
            <person name="Gujja S."/>
            <person name="Hansen M."/>
            <person name="Heiman D."/>
            <person name="Howarth C."/>
            <person name="Larimer J."/>
            <person name="Lui A."/>
            <person name="MacDonald P.J.P."/>
            <person name="McCowen C."/>
            <person name="Montmayeur A."/>
            <person name="Murphy C."/>
            <person name="Neiman D."/>
            <person name="Pearson M."/>
            <person name="Priest M."/>
            <person name="Roberts A."/>
            <person name="Saif S."/>
            <person name="Shea T."/>
            <person name="Sisk P."/>
            <person name="Stolte C."/>
            <person name="Sykes S."/>
            <person name="Wortman J."/>
            <person name="Nusbaum C."/>
            <person name="Birren B."/>
        </authorList>
    </citation>
    <scope>NUCLEOTIDE SEQUENCE [LARGE SCALE GENOMIC DNA]</scope>
    <source>
        <strain evidence="2 3">F0438</strain>
    </source>
</reference>
<dbReference type="PROSITE" id="PS51257">
    <property type="entry name" value="PROKAR_LIPOPROTEIN"/>
    <property type="match status" value="1"/>
</dbReference>
<dbReference type="STRING" id="883158.HMPREF9140_01419"/>
<dbReference type="Proteomes" id="UP000016023">
    <property type="component" value="Unassembled WGS sequence"/>
</dbReference>
<feature type="chain" id="PRO_5003553722" description="Major fimbrial subunit protein N-terminal domain-containing protein" evidence="1">
    <location>
        <begin position="19"/>
        <end position="568"/>
    </location>
</feature>
<name>H1Q3D1_9BACT</name>
<dbReference type="PATRIC" id="fig|883158.3.peg.1413"/>
<gene>
    <name evidence="2" type="ORF">HMPREF9140_01419</name>
</gene>
<dbReference type="HOGENOM" id="CLU_028180_0_0_10"/>
<proteinExistence type="predicted"/>
<evidence type="ECO:0000313" key="2">
    <source>
        <dbReference type="EMBL" id="EHO69397.1"/>
    </source>
</evidence>
<feature type="signal peptide" evidence="1">
    <location>
        <begin position="1"/>
        <end position="18"/>
    </location>
</feature>